<evidence type="ECO:0000256" key="1">
    <source>
        <dbReference type="ARBA" id="ARBA00007583"/>
    </source>
</evidence>
<organism evidence="6">
    <name type="scientific">Lactococcus lactis</name>
    <dbReference type="NCBI Taxonomy" id="1358"/>
    <lineage>
        <taxon>Bacteria</taxon>
        <taxon>Bacillati</taxon>
        <taxon>Bacillota</taxon>
        <taxon>Bacilli</taxon>
        <taxon>Lactobacillales</taxon>
        <taxon>Streptococcaceae</taxon>
        <taxon>Lactococcus</taxon>
    </lineage>
</organism>
<dbReference type="Pfam" id="PF17101">
    <property type="entry name" value="Stealth_CR1"/>
    <property type="match status" value="1"/>
</dbReference>
<name>A0A2X0Q1P9_9LACT</name>
<feature type="domain" description="Stealth protein CR2 conserved region 2" evidence="4">
    <location>
        <begin position="41"/>
        <end position="141"/>
    </location>
</feature>
<proteinExistence type="inferred from homology"/>
<evidence type="ECO:0000259" key="4">
    <source>
        <dbReference type="Pfam" id="PF11380"/>
    </source>
</evidence>
<dbReference type="GeneID" id="93296196"/>
<gene>
    <name evidence="6" type="ORF">AMHIJAGA_01334</name>
</gene>
<dbReference type="EMBL" id="OGTW01000055">
    <property type="protein sequence ID" value="SPB25720.1"/>
    <property type="molecule type" value="Genomic_DNA"/>
</dbReference>
<dbReference type="EMBL" id="OGTW02000055">
    <property type="protein sequence ID" value="SPS11400.1"/>
    <property type="molecule type" value="Genomic_DNA"/>
</dbReference>
<protein>
    <submittedName>
        <fullName evidence="6">Capsular polysaccharide phosphotransferase cps12A</fullName>
        <ecNumber evidence="6">2.7.8.17</ecNumber>
    </submittedName>
</protein>
<dbReference type="InterPro" id="IPR031358">
    <property type="entry name" value="Stealth_CR1"/>
</dbReference>
<comment type="similarity">
    <text evidence="1">Belongs to the stealth family.</text>
</comment>
<dbReference type="GO" id="GO:0000271">
    <property type="term" value="P:polysaccharide biosynthetic process"/>
    <property type="evidence" value="ECO:0007669"/>
    <property type="project" value="UniProtKB-KW"/>
</dbReference>
<evidence type="ECO:0000313" key="8">
    <source>
        <dbReference type="Proteomes" id="UP000279235"/>
    </source>
</evidence>
<dbReference type="PANTHER" id="PTHR24045:SF0">
    <property type="entry name" value="N-ACETYLGLUCOSAMINE-1-PHOSPHOTRANSFERASE SUBUNITS ALPHA_BETA"/>
    <property type="match status" value="1"/>
</dbReference>
<evidence type="ECO:0000256" key="3">
    <source>
        <dbReference type="ARBA" id="ARBA00023169"/>
    </source>
</evidence>
<dbReference type="Pfam" id="PF11380">
    <property type="entry name" value="Stealth_CR2"/>
    <property type="match status" value="1"/>
</dbReference>
<reference evidence="7" key="2">
    <citation type="submission" date="2018-05" db="EMBL/GenBank/DDBJ databases">
        <authorList>
            <person name="Lanie J.A."/>
            <person name="Ng W.-L."/>
            <person name="Kazmierczak K.M."/>
            <person name="Andrzejewski T.M."/>
            <person name="Davidsen T.M."/>
            <person name="Wayne K.J."/>
            <person name="Tettelin H."/>
            <person name="Glass J.I."/>
            <person name="Rusch D."/>
            <person name="Podicherti R."/>
            <person name="Tsui H.-C.T."/>
            <person name="Winkler M.E."/>
        </authorList>
    </citation>
    <scope>NUCLEOTIDE SEQUENCE</scope>
    <source>
        <strain evidence="7">Lactococcus lactis</strain>
    </source>
</reference>
<evidence type="ECO:0000313" key="6">
    <source>
        <dbReference type="EMBL" id="SPB25720.1"/>
    </source>
</evidence>
<feature type="domain" description="Stealth protein CR1 conserved region 1" evidence="5">
    <location>
        <begin position="3"/>
        <end position="29"/>
    </location>
</feature>
<evidence type="ECO:0000259" key="5">
    <source>
        <dbReference type="Pfam" id="PF17101"/>
    </source>
</evidence>
<evidence type="ECO:0000256" key="2">
    <source>
        <dbReference type="ARBA" id="ARBA00022679"/>
    </source>
</evidence>
<sequence>MEEKIDFVITWVDGNDPKWLKEKKKYELDNESDESDDRDIRFRDMGTLKYLFRGIEKFSPWVNKIYFVTWGHLPDWLDTDNPKLEIINHKDFIPEKYLPTFNSNTIDLNLYRIKNLSKNFVYFNDDMFILKALKPTDFFKKGLPCNEATLSVATPEKRHHNYTPIMNMEIINEYFSRQEVMKKHPFQWFNLKYGKYLLANFCLLPWKKFSGIRYDHLPSSLQKGTFEELWRKEHDIFDMTCMNKFRSPYDINQWLLQDWQICTGNFVPRSIKIGEGNIDVNDDLKSNEKIYKSISKPKYKMTAINDMIFNENNFDEVKKHILQNFEILLPSPSSFER</sequence>
<accession>A0A2X0Q1P9</accession>
<dbReference type="PANTHER" id="PTHR24045">
    <property type="match status" value="1"/>
</dbReference>
<reference evidence="6" key="1">
    <citation type="submission" date="2018-01" db="EMBL/GenBank/DDBJ databases">
        <authorList>
            <person name="Gaut B.S."/>
            <person name="Morton B.R."/>
            <person name="Clegg M.T."/>
            <person name="Duvall M.R."/>
        </authorList>
    </citation>
    <scope>NUCLEOTIDE SEQUENCE</scope>
    <source>
        <strain evidence="6">Lactococcus lactis</strain>
    </source>
</reference>
<dbReference type="Proteomes" id="UP000279235">
    <property type="component" value="Unassembled WGS sequence"/>
</dbReference>
<keyword evidence="3" id="KW-0270">Exopolysaccharide synthesis</keyword>
<reference evidence="8" key="3">
    <citation type="submission" date="2018-05" db="EMBL/GenBank/DDBJ databases">
        <authorList>
            <person name="Duru I."/>
        </authorList>
    </citation>
    <scope>NUCLEOTIDE SEQUENCE [LARGE SCALE GENOMIC DNA]</scope>
</reference>
<keyword evidence="2 6" id="KW-0808">Transferase</keyword>
<dbReference type="InterPro" id="IPR047141">
    <property type="entry name" value="Stealth"/>
</dbReference>
<dbReference type="GO" id="GO:0003976">
    <property type="term" value="F:UDP-N-acetylglucosamine-lysosomal-enzyme N-acetylglucosaminephosphotransferase activity"/>
    <property type="evidence" value="ECO:0007669"/>
    <property type="project" value="UniProtKB-EC"/>
</dbReference>
<dbReference type="InterPro" id="IPR021520">
    <property type="entry name" value="Stealth_CR2"/>
</dbReference>
<dbReference type="EC" id="2.7.8.17" evidence="6"/>
<dbReference type="AlphaFoldDB" id="A0A2X0Q1P9"/>
<dbReference type="RefSeq" id="WP_061775343.1">
    <property type="nucleotide sequence ID" value="NZ_JAUCAX010000008.1"/>
</dbReference>
<evidence type="ECO:0000313" key="7">
    <source>
        <dbReference type="EMBL" id="SPS11400.1"/>
    </source>
</evidence>